<dbReference type="PRINTS" id="PR00080">
    <property type="entry name" value="SDRFAMILY"/>
</dbReference>
<name>A0A0K0X4L3_MYCGD</name>
<dbReference type="PATRIC" id="fig|134601.6.peg.2250"/>
<dbReference type="InterPro" id="IPR002347">
    <property type="entry name" value="SDR_fam"/>
</dbReference>
<evidence type="ECO:0000256" key="3">
    <source>
        <dbReference type="RuleBase" id="RU000363"/>
    </source>
</evidence>
<dbReference type="GO" id="GO:0016491">
    <property type="term" value="F:oxidoreductase activity"/>
    <property type="evidence" value="ECO:0007669"/>
    <property type="project" value="UniProtKB-KW"/>
</dbReference>
<dbReference type="EMBL" id="CP012150">
    <property type="protein sequence ID" value="AKS32283.1"/>
    <property type="molecule type" value="Genomic_DNA"/>
</dbReference>
<evidence type="ECO:0000256" key="2">
    <source>
        <dbReference type="ARBA" id="ARBA00023002"/>
    </source>
</evidence>
<dbReference type="RefSeq" id="WP_049744707.1">
    <property type="nucleotide sequence ID" value="NZ_CP012150.1"/>
</dbReference>
<dbReference type="KEGG" id="mgo:AFA91_10795"/>
<dbReference type="Gene3D" id="3.40.50.720">
    <property type="entry name" value="NAD(P)-binding Rossmann-like Domain"/>
    <property type="match status" value="1"/>
</dbReference>
<dbReference type="NCBIfam" id="NF005861">
    <property type="entry name" value="PRK07791.1"/>
    <property type="match status" value="1"/>
</dbReference>
<evidence type="ECO:0000313" key="5">
    <source>
        <dbReference type="EMBL" id="AKS32283.1"/>
    </source>
</evidence>
<dbReference type="PROSITE" id="PS00061">
    <property type="entry name" value="ADH_SHORT"/>
    <property type="match status" value="1"/>
</dbReference>
<dbReference type="Pfam" id="PF00106">
    <property type="entry name" value="adh_short"/>
    <property type="match status" value="1"/>
</dbReference>
<dbReference type="AlphaFoldDB" id="A0A0K0X4L3"/>
<evidence type="ECO:0000259" key="4">
    <source>
        <dbReference type="SMART" id="SM00822"/>
    </source>
</evidence>
<organism evidence="5 6">
    <name type="scientific">Mycolicibacterium goodii</name>
    <name type="common">Mycobacterium goodii</name>
    <dbReference type="NCBI Taxonomy" id="134601"/>
    <lineage>
        <taxon>Bacteria</taxon>
        <taxon>Bacillati</taxon>
        <taxon>Actinomycetota</taxon>
        <taxon>Actinomycetes</taxon>
        <taxon>Mycobacteriales</taxon>
        <taxon>Mycobacteriaceae</taxon>
        <taxon>Mycolicibacterium</taxon>
    </lineage>
</organism>
<evidence type="ECO:0000256" key="1">
    <source>
        <dbReference type="ARBA" id="ARBA00006484"/>
    </source>
</evidence>
<dbReference type="OrthoDB" id="9808187at2"/>
<dbReference type="STRING" id="134601.AFA91_10795"/>
<dbReference type="SUPFAM" id="SSF51735">
    <property type="entry name" value="NAD(P)-binding Rossmann-fold domains"/>
    <property type="match status" value="1"/>
</dbReference>
<dbReference type="Proteomes" id="UP000062255">
    <property type="component" value="Chromosome"/>
</dbReference>
<dbReference type="InterPro" id="IPR051687">
    <property type="entry name" value="Peroxisomal_Beta-Oxidation"/>
</dbReference>
<dbReference type="PANTHER" id="PTHR45024:SF2">
    <property type="entry name" value="SCP2 DOMAIN-CONTAINING PROTEIN"/>
    <property type="match status" value="1"/>
</dbReference>
<evidence type="ECO:0000313" key="6">
    <source>
        <dbReference type="Proteomes" id="UP000062255"/>
    </source>
</evidence>
<keyword evidence="2" id="KW-0560">Oxidoreductase</keyword>
<accession>A0A0K0X4L3</accession>
<dbReference type="InterPro" id="IPR036291">
    <property type="entry name" value="NAD(P)-bd_dom_sf"/>
</dbReference>
<reference evidence="5 6" key="1">
    <citation type="submission" date="2015-07" db="EMBL/GenBank/DDBJ databases">
        <title>Complete genome sequence of Mycobacterium goodii X7B, a facultative thermophilic biodesulfurizing bacterium.</title>
        <authorList>
            <person name="Yu B."/>
            <person name="Li F."/>
            <person name="Xu P."/>
        </authorList>
    </citation>
    <scope>NUCLEOTIDE SEQUENCE [LARGE SCALE GENOMIC DNA]</scope>
    <source>
        <strain evidence="5 6">X7B</strain>
    </source>
</reference>
<sequence length="305" mass="31005">MGLLDGRVAIVTGAGGGIGRAHALAFAAEGACVVVNDIGVGLDGSPAGGGSAAQAVVDEIVAAGGQAVADGSNVADWGQAEALIRHAVDTFGTLDVLVNNAGIVRDRMFANTSEQEFDAVVAVHLKGHFATMKHAAAYWRAKVKSGEAGPDTLDARIINTSSGAGLQGSVGQANYSAAKAGIAALTLVAAAEMGRYGVTVNAIAPSARTRMTETVFAEMMATQDQEFDAMAPENISPIVVWLGSAGSRDVTGKMFEVEGGKIRIAEGWAHGPEIDKGARWDPAELGPVVGDLLAKARPAVPVYGA</sequence>
<dbReference type="SMART" id="SM00822">
    <property type="entry name" value="PKS_KR"/>
    <property type="match status" value="1"/>
</dbReference>
<dbReference type="FunFam" id="3.40.50.720:FF:000446">
    <property type="entry name" value="Short chain dehydrogenase"/>
    <property type="match status" value="1"/>
</dbReference>
<protein>
    <submittedName>
        <fullName evidence="5">Short-chain dehydrogenase</fullName>
    </submittedName>
</protein>
<proteinExistence type="inferred from homology"/>
<feature type="domain" description="Ketoreductase" evidence="4">
    <location>
        <begin position="7"/>
        <end position="206"/>
    </location>
</feature>
<dbReference type="PRINTS" id="PR00081">
    <property type="entry name" value="GDHRDH"/>
</dbReference>
<dbReference type="PANTHER" id="PTHR45024">
    <property type="entry name" value="DEHYDROGENASES, SHORT CHAIN"/>
    <property type="match status" value="1"/>
</dbReference>
<dbReference type="InterPro" id="IPR057326">
    <property type="entry name" value="KR_dom"/>
</dbReference>
<comment type="similarity">
    <text evidence="1 3">Belongs to the short-chain dehydrogenases/reductases (SDR) family.</text>
</comment>
<gene>
    <name evidence="5" type="ORF">AFA91_10795</name>
</gene>
<dbReference type="InterPro" id="IPR020904">
    <property type="entry name" value="Sc_DH/Rdtase_CS"/>
</dbReference>